<protein>
    <submittedName>
        <fullName evidence="1">Mycothiol system anti-sigma-R factor</fullName>
    </submittedName>
</protein>
<organism evidence="1 2">
    <name type="scientific">Trueperella bonasi</name>
    <dbReference type="NCBI Taxonomy" id="312286"/>
    <lineage>
        <taxon>Bacteria</taxon>
        <taxon>Bacillati</taxon>
        <taxon>Actinomycetota</taxon>
        <taxon>Actinomycetes</taxon>
        <taxon>Actinomycetales</taxon>
        <taxon>Actinomycetaceae</taxon>
        <taxon>Trueperella</taxon>
    </lineage>
</organism>
<accession>A0ABT9NI77</accession>
<sequence>MSREFEELAARFDGCGCEDLLDRLFALLGHEITESDAARLVEHSANCSTCASRTEEAAVIREVIRRGCCGEAAPESLRVKITKITMR</sequence>
<comment type="caution">
    <text evidence="1">The sequence shown here is derived from an EMBL/GenBank/DDBJ whole genome shotgun (WGS) entry which is preliminary data.</text>
</comment>
<evidence type="ECO:0000313" key="2">
    <source>
        <dbReference type="Proteomes" id="UP001243212"/>
    </source>
</evidence>
<evidence type="ECO:0000313" key="1">
    <source>
        <dbReference type="EMBL" id="MDP9806728.1"/>
    </source>
</evidence>
<dbReference type="NCBIfam" id="TIGR03988">
    <property type="entry name" value="antisig_RsrA"/>
    <property type="match status" value="1"/>
</dbReference>
<dbReference type="InterPro" id="IPR024020">
    <property type="entry name" value="Anit_sigma_mycothiol_RsrA"/>
</dbReference>
<gene>
    <name evidence="1" type="ORF">J2S70_001310</name>
</gene>
<keyword evidence="2" id="KW-1185">Reference proteome</keyword>
<name>A0ABT9NI77_9ACTO</name>
<reference evidence="1 2" key="1">
    <citation type="submission" date="2023-07" db="EMBL/GenBank/DDBJ databases">
        <title>Sequencing the genomes of 1000 actinobacteria strains.</title>
        <authorList>
            <person name="Klenk H.-P."/>
        </authorList>
    </citation>
    <scope>NUCLEOTIDE SEQUENCE [LARGE SCALE GENOMIC DNA]</scope>
    <source>
        <strain evidence="1 2">DSM 17163</strain>
    </source>
</reference>
<dbReference type="RefSeq" id="WP_307682936.1">
    <property type="nucleotide sequence ID" value="NZ_JAUSQX010000001.1"/>
</dbReference>
<dbReference type="EMBL" id="JAUSQX010000001">
    <property type="protein sequence ID" value="MDP9806728.1"/>
    <property type="molecule type" value="Genomic_DNA"/>
</dbReference>
<proteinExistence type="predicted"/>
<dbReference type="Proteomes" id="UP001243212">
    <property type="component" value="Unassembled WGS sequence"/>
</dbReference>